<evidence type="ECO:0000313" key="13">
    <source>
        <dbReference type="Proteomes" id="UP000066124"/>
    </source>
</evidence>
<dbReference type="Pfam" id="PF02518">
    <property type="entry name" value="HATPase_c"/>
    <property type="match status" value="1"/>
</dbReference>
<evidence type="ECO:0000256" key="4">
    <source>
        <dbReference type="ARBA" id="ARBA00022679"/>
    </source>
</evidence>
<dbReference type="InterPro" id="IPR031621">
    <property type="entry name" value="HisKA_7TM"/>
</dbReference>
<keyword evidence="9" id="KW-0812">Transmembrane</keyword>
<keyword evidence="7" id="KW-0067">ATP-binding</keyword>
<dbReference type="GO" id="GO:0005886">
    <property type="term" value="C:plasma membrane"/>
    <property type="evidence" value="ECO:0007669"/>
    <property type="project" value="UniProtKB-SubCell"/>
</dbReference>
<dbReference type="PROSITE" id="PS50113">
    <property type="entry name" value="PAC"/>
    <property type="match status" value="1"/>
</dbReference>
<keyword evidence="9" id="KW-0472">Membrane</keyword>
<dbReference type="GO" id="GO:0000155">
    <property type="term" value="F:phosphorelay sensor kinase activity"/>
    <property type="evidence" value="ECO:0007669"/>
    <property type="project" value="InterPro"/>
</dbReference>
<keyword evidence="4" id="KW-0808">Transferase</keyword>
<dbReference type="InterPro" id="IPR005467">
    <property type="entry name" value="His_kinase_dom"/>
</dbReference>
<feature type="domain" description="PAC" evidence="11">
    <location>
        <begin position="295"/>
        <end position="349"/>
    </location>
</feature>
<evidence type="ECO:0000259" key="10">
    <source>
        <dbReference type="PROSITE" id="PS50109"/>
    </source>
</evidence>
<dbReference type="Pfam" id="PF00512">
    <property type="entry name" value="HisKA"/>
    <property type="match status" value="1"/>
</dbReference>
<dbReference type="InterPro" id="IPR036890">
    <property type="entry name" value="HATPase_C_sf"/>
</dbReference>
<keyword evidence="5" id="KW-0547">Nucleotide-binding</keyword>
<evidence type="ECO:0000256" key="8">
    <source>
        <dbReference type="SAM" id="MobiDB-lite"/>
    </source>
</evidence>
<dbReference type="GO" id="GO:0005524">
    <property type="term" value="F:ATP binding"/>
    <property type="evidence" value="ECO:0007669"/>
    <property type="project" value="UniProtKB-KW"/>
</dbReference>
<name>A0A0K1IPG5_HALGI</name>
<dbReference type="PATRIC" id="fig|35746.4.peg.179"/>
<dbReference type="PRINTS" id="PR00344">
    <property type="entry name" value="BCTRLSENSOR"/>
</dbReference>
<feature type="transmembrane region" description="Helical" evidence="9">
    <location>
        <begin position="6"/>
        <end position="28"/>
    </location>
</feature>
<feature type="transmembrane region" description="Helical" evidence="9">
    <location>
        <begin position="40"/>
        <end position="61"/>
    </location>
</feature>
<dbReference type="InterPro" id="IPR035965">
    <property type="entry name" value="PAS-like_dom_sf"/>
</dbReference>
<keyword evidence="9" id="KW-1133">Transmembrane helix</keyword>
<dbReference type="Pfam" id="PF13188">
    <property type="entry name" value="PAS_8"/>
    <property type="match status" value="1"/>
</dbReference>
<dbReference type="Gene3D" id="3.30.450.20">
    <property type="entry name" value="PAS domain"/>
    <property type="match status" value="1"/>
</dbReference>
<comment type="catalytic activity">
    <reaction evidence="1">
        <text>ATP + protein L-histidine = ADP + protein N-phospho-L-histidine.</text>
        <dbReference type="EC" id="2.7.13.3"/>
    </reaction>
</comment>
<dbReference type="Pfam" id="PF16927">
    <property type="entry name" value="HisKA_7TM"/>
    <property type="match status" value="1"/>
</dbReference>
<sequence>MPSVAAVSPLVVLCLVAALVSVSIAVVAWREGTEPGSKSLSVLLFSAALWAGSYGVALTVFDPSLRFWFQIPIDVAQAVIAPAWFAFALSYTGRGELLSRRLIAGLLVFPAVTVVALATNPSHGLLWTNYHIDPVFGAATVRFDPNLWYYLHAVYGYVIIGSGLVLIIEMLVERLSHYREQAVTLAIGSTAPTVAHVAHTFGIGPLQMVNFTPIALAVTGATFGHALYRFQLFGLSPATGRLGRRAAIDDVAVGILVLDREHRVVDANETASSLLDLDPASAFDPLSSVLPGVDLDEDRQLVDVTVDRRRRTYEVTLSPVTDQHGRRLGRTVTVSDVTGRVRRRQRLEVLNRVLRHNLRNDMTVVIGYADMLAERLPADQRDPTDTIRARSNKLLSLGEKARTVERVMAGIDGGSRFDVAATVRTCVAEVRAEFDAGSVDVDAPESLSVSGSESAAKLLVSELVENALEHGGDDPTVSVSVRAADADLVLVVEDDGPGVPDYERSVVETGGESPLQHGSGLGLWAVRWTVDALGGDLTFDVRGGRDGAADGAGDAPDESAGRGDTGTTATVRLPYWCRDETADAVADR</sequence>
<feature type="domain" description="Histidine kinase" evidence="10">
    <location>
        <begin position="353"/>
        <end position="577"/>
    </location>
</feature>
<dbReference type="CDD" id="cd00075">
    <property type="entry name" value="HATPase"/>
    <property type="match status" value="1"/>
</dbReference>
<dbReference type="InterPro" id="IPR004358">
    <property type="entry name" value="Sig_transdc_His_kin-like_C"/>
</dbReference>
<evidence type="ECO:0000259" key="11">
    <source>
        <dbReference type="PROSITE" id="PS50113"/>
    </source>
</evidence>
<evidence type="ECO:0000256" key="5">
    <source>
        <dbReference type="ARBA" id="ARBA00022741"/>
    </source>
</evidence>
<keyword evidence="3" id="KW-0597">Phosphoprotein</keyword>
<accession>A0A0K1IPG5</accession>
<proteinExistence type="predicted"/>
<evidence type="ECO:0000256" key="2">
    <source>
        <dbReference type="ARBA" id="ARBA00012438"/>
    </source>
</evidence>
<dbReference type="RefSeq" id="WP_050458468.1">
    <property type="nucleotide sequence ID" value="NZ_CP011947.1"/>
</dbReference>
<dbReference type="CDD" id="cd00082">
    <property type="entry name" value="HisKA"/>
    <property type="match status" value="1"/>
</dbReference>
<keyword evidence="6" id="KW-0418">Kinase</keyword>
<feature type="transmembrane region" description="Helical" evidence="9">
    <location>
        <begin position="147"/>
        <end position="172"/>
    </location>
</feature>
<dbReference type="KEGG" id="hgi:ABY42_00840"/>
<dbReference type="SUPFAM" id="SSF55785">
    <property type="entry name" value="PYP-like sensor domain (PAS domain)"/>
    <property type="match status" value="1"/>
</dbReference>
<reference evidence="13" key="1">
    <citation type="journal article" date="2015" name="J. Biotechnol.">
        <title>Complete genome sequence of Haloferax gibbonsii strain ARA6, a potential producer of polyhydroxyalkanoates and halocins isolated from Araruama, Rio de Janeiro, Brasil.</title>
        <authorList>
            <person name="Pinto L.H."/>
            <person name="D'Alincourt Carvalho-Assef A.P."/>
            <person name="Vieira R.P."/>
            <person name="Clementino M.M."/>
            <person name="Albano R.M."/>
        </authorList>
    </citation>
    <scope>NUCLEOTIDE SEQUENCE [LARGE SCALE GENOMIC DNA]</scope>
    <source>
        <strain evidence="13">ARA6</strain>
    </source>
</reference>
<dbReference type="PROSITE" id="PS50109">
    <property type="entry name" value="HIS_KIN"/>
    <property type="match status" value="1"/>
</dbReference>
<dbReference type="PANTHER" id="PTHR44936:SF10">
    <property type="entry name" value="SENSOR PROTEIN RSTB"/>
    <property type="match status" value="1"/>
</dbReference>
<dbReference type="EMBL" id="CP011947">
    <property type="protein sequence ID" value="AKU06356.1"/>
    <property type="molecule type" value="Genomic_DNA"/>
</dbReference>
<dbReference type="AlphaFoldDB" id="A0A0K1IPG5"/>
<feature type="transmembrane region" description="Helical" evidence="9">
    <location>
        <begin position="102"/>
        <end position="127"/>
    </location>
</feature>
<dbReference type="InterPro" id="IPR000700">
    <property type="entry name" value="PAS-assoc_C"/>
</dbReference>
<dbReference type="EC" id="2.7.13.3" evidence="2"/>
<dbReference type="GeneID" id="25244464"/>
<dbReference type="InterPro" id="IPR000014">
    <property type="entry name" value="PAS"/>
</dbReference>
<evidence type="ECO:0000313" key="12">
    <source>
        <dbReference type="EMBL" id="AKU06356.1"/>
    </source>
</evidence>
<dbReference type="SMART" id="SM00387">
    <property type="entry name" value="HATPase_c"/>
    <property type="match status" value="1"/>
</dbReference>
<dbReference type="InterPro" id="IPR003661">
    <property type="entry name" value="HisK_dim/P_dom"/>
</dbReference>
<dbReference type="SMART" id="SM00388">
    <property type="entry name" value="HisKA"/>
    <property type="match status" value="1"/>
</dbReference>
<evidence type="ECO:0000256" key="9">
    <source>
        <dbReference type="SAM" id="Phobius"/>
    </source>
</evidence>
<organism evidence="12 13">
    <name type="scientific">Haloferax gibbonsii</name>
    <dbReference type="NCBI Taxonomy" id="35746"/>
    <lineage>
        <taxon>Archaea</taxon>
        <taxon>Methanobacteriati</taxon>
        <taxon>Methanobacteriota</taxon>
        <taxon>Stenosarchaea group</taxon>
        <taxon>Halobacteria</taxon>
        <taxon>Halobacteriales</taxon>
        <taxon>Haloferacaceae</taxon>
        <taxon>Haloferax</taxon>
    </lineage>
</organism>
<dbReference type="InterPro" id="IPR050980">
    <property type="entry name" value="2C_sensor_his_kinase"/>
</dbReference>
<protein>
    <recommendedName>
        <fullName evidence="2">histidine kinase</fullName>
        <ecNumber evidence="2">2.7.13.3</ecNumber>
    </recommendedName>
</protein>
<dbReference type="SUPFAM" id="SSF55874">
    <property type="entry name" value="ATPase domain of HSP90 chaperone/DNA topoisomerase II/histidine kinase"/>
    <property type="match status" value="1"/>
</dbReference>
<gene>
    <name evidence="12" type="ORF">ABY42_00840</name>
</gene>
<dbReference type="PANTHER" id="PTHR44936">
    <property type="entry name" value="SENSOR PROTEIN CREC"/>
    <property type="match status" value="1"/>
</dbReference>
<dbReference type="Gene3D" id="3.30.565.10">
    <property type="entry name" value="Histidine kinase-like ATPase, C-terminal domain"/>
    <property type="match status" value="1"/>
</dbReference>
<dbReference type="InterPro" id="IPR003594">
    <property type="entry name" value="HATPase_dom"/>
</dbReference>
<evidence type="ECO:0000256" key="1">
    <source>
        <dbReference type="ARBA" id="ARBA00000085"/>
    </source>
</evidence>
<dbReference type="Proteomes" id="UP000066124">
    <property type="component" value="Chromosome"/>
</dbReference>
<dbReference type="CDD" id="cd00130">
    <property type="entry name" value="PAS"/>
    <property type="match status" value="1"/>
</dbReference>
<feature type="region of interest" description="Disordered" evidence="8">
    <location>
        <begin position="547"/>
        <end position="572"/>
    </location>
</feature>
<evidence type="ECO:0000256" key="3">
    <source>
        <dbReference type="ARBA" id="ARBA00022553"/>
    </source>
</evidence>
<feature type="transmembrane region" description="Helical" evidence="9">
    <location>
        <begin position="67"/>
        <end position="90"/>
    </location>
</feature>
<evidence type="ECO:0000256" key="7">
    <source>
        <dbReference type="ARBA" id="ARBA00022840"/>
    </source>
</evidence>
<evidence type="ECO:0000256" key="6">
    <source>
        <dbReference type="ARBA" id="ARBA00022777"/>
    </source>
</evidence>